<dbReference type="EMBL" id="LAZR01013872">
    <property type="protein sequence ID" value="KKM19948.1"/>
    <property type="molecule type" value="Genomic_DNA"/>
</dbReference>
<organism evidence="1">
    <name type="scientific">marine sediment metagenome</name>
    <dbReference type="NCBI Taxonomy" id="412755"/>
    <lineage>
        <taxon>unclassified sequences</taxon>
        <taxon>metagenomes</taxon>
        <taxon>ecological metagenomes</taxon>
    </lineage>
</organism>
<name>A0A0F9KCR4_9ZZZZ</name>
<evidence type="ECO:0000313" key="1">
    <source>
        <dbReference type="EMBL" id="KKM19948.1"/>
    </source>
</evidence>
<protein>
    <submittedName>
        <fullName evidence="1">Uncharacterized protein</fullName>
    </submittedName>
</protein>
<gene>
    <name evidence="1" type="ORF">LCGC14_1650480</name>
</gene>
<comment type="caution">
    <text evidence="1">The sequence shown here is derived from an EMBL/GenBank/DDBJ whole genome shotgun (WGS) entry which is preliminary data.</text>
</comment>
<accession>A0A0F9KCR4</accession>
<proteinExistence type="predicted"/>
<reference evidence="1" key="1">
    <citation type="journal article" date="2015" name="Nature">
        <title>Complex archaea that bridge the gap between prokaryotes and eukaryotes.</title>
        <authorList>
            <person name="Spang A."/>
            <person name="Saw J.H."/>
            <person name="Jorgensen S.L."/>
            <person name="Zaremba-Niedzwiedzka K."/>
            <person name="Martijn J."/>
            <person name="Lind A.E."/>
            <person name="van Eijk R."/>
            <person name="Schleper C."/>
            <person name="Guy L."/>
            <person name="Ettema T.J."/>
        </authorList>
    </citation>
    <scope>NUCLEOTIDE SEQUENCE</scope>
</reference>
<sequence>MFDPYSHIPHAVACFRKTSSGIHRYDAEIMFDKVNYLIATGFKTRIEALNAANNIITPLLTEFHKNCEKTIKQFKKAKS</sequence>
<dbReference type="AlphaFoldDB" id="A0A0F9KCR4"/>